<comment type="caution">
    <text evidence="5">The sequence shown here is derived from an EMBL/GenBank/DDBJ whole genome shotgun (WGS) entry which is preliminary data.</text>
</comment>
<protein>
    <submittedName>
        <fullName evidence="5">Uncharacterized protein</fullName>
    </submittedName>
</protein>
<evidence type="ECO:0000313" key="6">
    <source>
        <dbReference type="Proteomes" id="UP000558997"/>
    </source>
</evidence>
<feature type="compositionally biased region" description="Low complexity" evidence="3">
    <location>
        <begin position="190"/>
        <end position="205"/>
    </location>
</feature>
<organism evidence="5 6">
    <name type="scientific">Kribbella solani</name>
    <dbReference type="NCBI Taxonomy" id="236067"/>
    <lineage>
        <taxon>Bacteria</taxon>
        <taxon>Bacillati</taxon>
        <taxon>Actinomycetota</taxon>
        <taxon>Actinomycetes</taxon>
        <taxon>Propionibacteriales</taxon>
        <taxon>Kribbellaceae</taxon>
        <taxon>Kribbella</taxon>
    </lineage>
</organism>
<dbReference type="Pfam" id="PF04886">
    <property type="entry name" value="PT"/>
    <property type="match status" value="1"/>
</dbReference>
<reference evidence="5 6" key="1">
    <citation type="submission" date="2020-08" db="EMBL/GenBank/DDBJ databases">
        <title>Sequencing the genomes of 1000 actinobacteria strains.</title>
        <authorList>
            <person name="Klenk H.-P."/>
        </authorList>
    </citation>
    <scope>NUCLEOTIDE SEQUENCE [LARGE SCALE GENOMIC DNA]</scope>
    <source>
        <strain evidence="5 6">DSM 17294</strain>
    </source>
</reference>
<dbReference type="AlphaFoldDB" id="A0A841DT58"/>
<feature type="compositionally biased region" description="Low complexity" evidence="3">
    <location>
        <begin position="155"/>
        <end position="173"/>
    </location>
</feature>
<dbReference type="Proteomes" id="UP000558997">
    <property type="component" value="Unassembled WGS sequence"/>
</dbReference>
<dbReference type="InterPro" id="IPR006970">
    <property type="entry name" value="PT"/>
</dbReference>
<feature type="transmembrane region" description="Helical" evidence="4">
    <location>
        <begin position="62"/>
        <end position="81"/>
    </location>
</feature>
<gene>
    <name evidence="5" type="ORF">HDA44_004462</name>
</gene>
<dbReference type="EMBL" id="JACHNF010000001">
    <property type="protein sequence ID" value="MBB5981121.1"/>
    <property type="molecule type" value="Genomic_DNA"/>
</dbReference>
<keyword evidence="4" id="KW-0472">Membrane</keyword>
<dbReference type="RefSeq" id="WP_184837357.1">
    <property type="nucleotide sequence ID" value="NZ_BAAAVN010000016.1"/>
</dbReference>
<evidence type="ECO:0000256" key="3">
    <source>
        <dbReference type="SAM" id="MobiDB-lite"/>
    </source>
</evidence>
<keyword evidence="1" id="KW-0732">Signal</keyword>
<evidence type="ECO:0000256" key="4">
    <source>
        <dbReference type="SAM" id="Phobius"/>
    </source>
</evidence>
<feature type="region of interest" description="Disordered" evidence="3">
    <location>
        <begin position="137"/>
        <end position="214"/>
    </location>
</feature>
<keyword evidence="6" id="KW-1185">Reference proteome</keyword>
<name>A0A841DT58_9ACTN</name>
<keyword evidence="4" id="KW-1133">Transmembrane helix</keyword>
<feature type="compositionally biased region" description="Pro residues" evidence="3">
    <location>
        <begin position="141"/>
        <end position="151"/>
    </location>
</feature>
<keyword evidence="2" id="KW-0677">Repeat</keyword>
<evidence type="ECO:0000256" key="2">
    <source>
        <dbReference type="ARBA" id="ARBA00022737"/>
    </source>
</evidence>
<proteinExistence type="predicted"/>
<sequence>MKRFVVPPNWPTPPGRSWVPPKTWRPDPSWPPAPEGWRFWVDGKGNPVRGPFGQYGAPSRRVVYAGAGALVLFLGINVWAASTIGLFDGKSDDTAAVKLAGATPSPGPASTSSAVAPVVPPSIVLPPELVHSVPMPTLAPTVPPAARPTRPPAHRPTSTRTSQATRPKATRTTTTEREKPAARPTRRPTVRPTARPTARPTTRPTGYPTMDPSTRAELMRQYCIDRGIDPSYCDPNRWQTPN</sequence>
<evidence type="ECO:0000256" key="1">
    <source>
        <dbReference type="ARBA" id="ARBA00022729"/>
    </source>
</evidence>
<accession>A0A841DT58</accession>
<keyword evidence="4" id="KW-0812">Transmembrane</keyword>
<evidence type="ECO:0000313" key="5">
    <source>
        <dbReference type="EMBL" id="MBB5981121.1"/>
    </source>
</evidence>